<evidence type="ECO:0000256" key="2">
    <source>
        <dbReference type="SAM" id="Phobius"/>
    </source>
</evidence>
<feature type="compositionally biased region" description="Basic and acidic residues" evidence="1">
    <location>
        <begin position="299"/>
        <end position="319"/>
    </location>
</feature>
<keyword evidence="2" id="KW-1133">Transmembrane helix</keyword>
<proteinExistence type="predicted"/>
<sequence>MNKFEKILLTLFFVELFVGGGGRLIDFGFLSIRQVLFILLILTFMVRIVKEKAILDTRVNTFFRFNPLTIGIYLLIASFVFSCAIGLINDHSLSDIITDFFRVSFFAAYFPLAYYIAEERFSKDRVIALLKYSAVAVSIFTLVIAILGKTVFSANFAPYYYFINGFMNDDLYFRPSNSVFYKSHIFVLIAVIISLNAVLDKKFTKLDVVTLILGSISVLWSETRGFLLAFMISVMMIVILDARIITQPIKRFSEKIRTMFTSKKFLRKMIISACIFVAVPFMFQYMTLERFETTSPQTEETHKETGKKDSAKTEKKKPAPEVNDVSVNTRVEDILEAKTLLSDPVHLILGLGYGTEIGGRVTGIEMSMLDILIEQGLVGLAVWLVLCLLVYYNYHVVYKRKKSISTLEVSLMSAFMGMLLLTNINPFINNPLGIGFFLFILIVSQNRKEKEVNGELAA</sequence>
<feature type="transmembrane region" description="Helical" evidence="2">
    <location>
        <begin position="129"/>
        <end position="152"/>
    </location>
</feature>
<feature type="transmembrane region" description="Helical" evidence="2">
    <location>
        <begin position="265"/>
        <end position="286"/>
    </location>
</feature>
<feature type="transmembrane region" description="Helical" evidence="2">
    <location>
        <begin position="7"/>
        <end position="25"/>
    </location>
</feature>
<feature type="transmembrane region" description="Helical" evidence="2">
    <location>
        <begin position="206"/>
        <end position="221"/>
    </location>
</feature>
<organism evidence="3 4">
    <name type="scientific">Niallia oryzisoli</name>
    <dbReference type="NCBI Taxonomy" id="1737571"/>
    <lineage>
        <taxon>Bacteria</taxon>
        <taxon>Bacillati</taxon>
        <taxon>Bacillota</taxon>
        <taxon>Bacilli</taxon>
        <taxon>Bacillales</taxon>
        <taxon>Bacillaceae</taxon>
        <taxon>Niallia</taxon>
    </lineage>
</organism>
<feature type="transmembrane region" description="Helical" evidence="2">
    <location>
        <begin position="179"/>
        <end position="199"/>
    </location>
</feature>
<dbReference type="RefSeq" id="WP_338449548.1">
    <property type="nucleotide sequence ID" value="NZ_CP137640.1"/>
</dbReference>
<dbReference type="Proteomes" id="UP001357223">
    <property type="component" value="Chromosome"/>
</dbReference>
<reference evidence="3 4" key="1">
    <citation type="submission" date="2023-10" db="EMBL/GenBank/DDBJ databases">
        <title>Niallia locisalis sp.nov. isolated from a salt pond sample.</title>
        <authorList>
            <person name="Li X.-J."/>
            <person name="Dong L."/>
        </authorList>
    </citation>
    <scope>NUCLEOTIDE SEQUENCE [LARGE SCALE GENOMIC DNA]</scope>
    <source>
        <strain evidence="3 4">DSM 29761</strain>
    </source>
</reference>
<evidence type="ECO:0000313" key="3">
    <source>
        <dbReference type="EMBL" id="WVX80617.1"/>
    </source>
</evidence>
<keyword evidence="2" id="KW-0812">Transmembrane</keyword>
<evidence type="ECO:0000256" key="1">
    <source>
        <dbReference type="SAM" id="MobiDB-lite"/>
    </source>
</evidence>
<feature type="transmembrane region" description="Helical" evidence="2">
    <location>
        <begin position="427"/>
        <end position="444"/>
    </location>
</feature>
<feature type="transmembrane region" description="Helical" evidence="2">
    <location>
        <begin position="227"/>
        <end position="245"/>
    </location>
</feature>
<evidence type="ECO:0000313" key="4">
    <source>
        <dbReference type="Proteomes" id="UP001357223"/>
    </source>
</evidence>
<accession>A0ABZ2CF63</accession>
<name>A0ABZ2CF63_9BACI</name>
<dbReference type="EMBL" id="CP137640">
    <property type="protein sequence ID" value="WVX80617.1"/>
    <property type="molecule type" value="Genomic_DNA"/>
</dbReference>
<feature type="region of interest" description="Disordered" evidence="1">
    <location>
        <begin position="294"/>
        <end position="322"/>
    </location>
</feature>
<feature type="transmembrane region" description="Helical" evidence="2">
    <location>
        <begin position="31"/>
        <end position="49"/>
    </location>
</feature>
<feature type="transmembrane region" description="Helical" evidence="2">
    <location>
        <begin position="70"/>
        <end position="88"/>
    </location>
</feature>
<keyword evidence="4" id="KW-1185">Reference proteome</keyword>
<protein>
    <submittedName>
        <fullName evidence="3">Uncharacterized protein</fullName>
    </submittedName>
</protein>
<feature type="transmembrane region" description="Helical" evidence="2">
    <location>
        <begin position="100"/>
        <end position="117"/>
    </location>
</feature>
<feature type="transmembrane region" description="Helical" evidence="2">
    <location>
        <begin position="371"/>
        <end position="392"/>
    </location>
</feature>
<gene>
    <name evidence="3" type="ORF">R4Z09_25800</name>
</gene>
<keyword evidence="2" id="KW-0472">Membrane</keyword>